<dbReference type="Gene3D" id="6.10.340.10">
    <property type="match status" value="1"/>
</dbReference>
<dbReference type="GO" id="GO:0005886">
    <property type="term" value="C:plasma membrane"/>
    <property type="evidence" value="ECO:0007669"/>
    <property type="project" value="UniProtKB-SubCell"/>
</dbReference>
<keyword evidence="4 6" id="KW-0807">Transducer</keyword>
<feature type="compositionally biased region" description="Polar residues" evidence="7">
    <location>
        <begin position="311"/>
        <end position="342"/>
    </location>
</feature>
<evidence type="ECO:0000256" key="4">
    <source>
        <dbReference type="ARBA" id="ARBA00023224"/>
    </source>
</evidence>
<dbReference type="Pfam" id="PF00015">
    <property type="entry name" value="MCPsignal"/>
    <property type="match status" value="1"/>
</dbReference>
<dbReference type="HOGENOM" id="CLU_000445_107_19_9"/>
<dbReference type="PROSITE" id="PS50111">
    <property type="entry name" value="CHEMOTAXIS_TRANSDUC_2"/>
    <property type="match status" value="1"/>
</dbReference>
<dbReference type="STRING" id="649747.HMPREF0083_01399"/>
<dbReference type="PATRIC" id="fig|649747.3.peg.1270"/>
<dbReference type="Pfam" id="PF17201">
    <property type="entry name" value="Cache_3-Cache_2"/>
    <property type="match status" value="1"/>
</dbReference>
<evidence type="ECO:0000256" key="5">
    <source>
        <dbReference type="ARBA" id="ARBA00029447"/>
    </source>
</evidence>
<comment type="subcellular location">
    <subcellularLocation>
        <location evidence="1">Cell membrane</location>
    </subcellularLocation>
</comment>
<dbReference type="PROSITE" id="PS50885">
    <property type="entry name" value="HAMP"/>
    <property type="match status" value="1"/>
</dbReference>
<dbReference type="PRINTS" id="PR00260">
    <property type="entry name" value="CHEMTRNSDUCR"/>
</dbReference>
<dbReference type="SMART" id="SM00283">
    <property type="entry name" value="MA"/>
    <property type="match status" value="1"/>
</dbReference>
<dbReference type="InterPro" id="IPR033462">
    <property type="entry name" value="Cache_3-Cache_2"/>
</dbReference>
<evidence type="ECO:0000256" key="8">
    <source>
        <dbReference type="SAM" id="Phobius"/>
    </source>
</evidence>
<dbReference type="CDD" id="cd12912">
    <property type="entry name" value="PDC2_MCP_like"/>
    <property type="match status" value="1"/>
</dbReference>
<keyword evidence="8" id="KW-1133">Transmembrane helix</keyword>
<evidence type="ECO:0000313" key="11">
    <source>
        <dbReference type="EMBL" id="ERI10493.1"/>
    </source>
</evidence>
<dbReference type="SMART" id="SM00304">
    <property type="entry name" value="HAMP"/>
    <property type="match status" value="1"/>
</dbReference>
<dbReference type="InterPro" id="IPR004090">
    <property type="entry name" value="Chemotax_Me-accpt_rcpt"/>
</dbReference>
<dbReference type="EMBL" id="AWSJ01000092">
    <property type="protein sequence ID" value="ERI10493.1"/>
    <property type="molecule type" value="Genomic_DNA"/>
</dbReference>
<evidence type="ECO:0000256" key="7">
    <source>
        <dbReference type="SAM" id="MobiDB-lite"/>
    </source>
</evidence>
<dbReference type="PANTHER" id="PTHR32089:SF112">
    <property type="entry name" value="LYSOZYME-LIKE PROTEIN-RELATED"/>
    <property type="match status" value="1"/>
</dbReference>
<dbReference type="CDD" id="cd11386">
    <property type="entry name" value="MCP_signal"/>
    <property type="match status" value="1"/>
</dbReference>
<dbReference type="InterPro" id="IPR029151">
    <property type="entry name" value="Sensor-like_sf"/>
</dbReference>
<accession>U1X7G6</accession>
<evidence type="ECO:0000259" key="10">
    <source>
        <dbReference type="PROSITE" id="PS50885"/>
    </source>
</evidence>
<dbReference type="GO" id="GO:0007165">
    <property type="term" value="P:signal transduction"/>
    <property type="evidence" value="ECO:0007669"/>
    <property type="project" value="UniProtKB-KW"/>
</dbReference>
<dbReference type="Proteomes" id="UP000016511">
    <property type="component" value="Unassembled WGS sequence"/>
</dbReference>
<dbReference type="Gene3D" id="3.30.450.20">
    <property type="entry name" value="PAS domain"/>
    <property type="match status" value="1"/>
</dbReference>
<dbReference type="Gene3D" id="1.10.287.950">
    <property type="entry name" value="Methyl-accepting chemotaxis protein"/>
    <property type="match status" value="1"/>
</dbReference>
<dbReference type="GO" id="GO:0006935">
    <property type="term" value="P:chemotaxis"/>
    <property type="evidence" value="ECO:0007669"/>
    <property type="project" value="InterPro"/>
</dbReference>
<evidence type="ECO:0000256" key="1">
    <source>
        <dbReference type="ARBA" id="ARBA00004236"/>
    </source>
</evidence>
<dbReference type="SUPFAM" id="SSF103190">
    <property type="entry name" value="Sensory domain-like"/>
    <property type="match status" value="1"/>
</dbReference>
<organism evidence="11 12">
    <name type="scientific">Aneurinibacillus aneurinilyticus ATCC 12856</name>
    <dbReference type="NCBI Taxonomy" id="649747"/>
    <lineage>
        <taxon>Bacteria</taxon>
        <taxon>Bacillati</taxon>
        <taxon>Bacillota</taxon>
        <taxon>Bacilli</taxon>
        <taxon>Bacillales</taxon>
        <taxon>Paenibacillaceae</taxon>
        <taxon>Aneurinibacillus group</taxon>
        <taxon>Aneurinibacillus</taxon>
    </lineage>
</organism>
<evidence type="ECO:0000313" key="12">
    <source>
        <dbReference type="Proteomes" id="UP000016511"/>
    </source>
</evidence>
<dbReference type="InterPro" id="IPR004089">
    <property type="entry name" value="MCPsignal_dom"/>
</dbReference>
<protein>
    <submittedName>
        <fullName evidence="11">Methyl-accepting chemotaxis protein signaling domain protein</fullName>
    </submittedName>
</protein>
<keyword evidence="2" id="KW-1003">Cell membrane</keyword>
<name>U1X7G6_ANEAE</name>
<sequence length="604" mass="66817">MSVFSFFRQKKINKKEIVKKIRKKYGIQRDYHIRYKRYVMCLREENVLFQKINNMSIKLKLTATILLITLIPLMASGFLSYHSAYDSVYDMTVQDLKYMTKVKAEEIAAYTKDGHVDAAMSEKIKALVDDVETSYYKANGLSGYAYIIDDQGKVLYHPDPQMIGTSLANESFAQEILKEKTGYITYPWKGEEKVASFSQLPNGWELVIGSYLKDMMKPLLFIRNQMFVISLVSSLLAIVIGYVIVHMLTKPMKELVQAMEKAEAGDVTVQVTPGSKDEVGQLTHMFNEMIREFRNMLRQVHEVSEQVAASSEQLTASANESTRASEQISEASQEIASGSEGQMESVRATTEALHEMSGNIQSIADKIQAVKHDSSTVVKYAHTGESSLKKVIWEMNDISEKVSNTEVQIRELGNRSEAIKGIIGTIHEISEQTNLLALNAAIEAARAGEQGKSFAVVAQEIRKLAEQSGKSAREIAMLISDIHAKIGTAVTSMGESSKAVSEGRSVVEEAGQSFSSILKAIADLNKQIELVTASSKTISEGTEHIVRQGDEISRLASIAAADTQEVAAASEEQTATMEEINAASEMLAKMAEELQAHVSRFKIS</sequence>
<dbReference type="PANTHER" id="PTHR32089">
    <property type="entry name" value="METHYL-ACCEPTING CHEMOTAXIS PROTEIN MCPB"/>
    <property type="match status" value="1"/>
</dbReference>
<dbReference type="GO" id="GO:0004888">
    <property type="term" value="F:transmembrane signaling receptor activity"/>
    <property type="evidence" value="ECO:0007669"/>
    <property type="project" value="InterPro"/>
</dbReference>
<dbReference type="AlphaFoldDB" id="U1X7G6"/>
<feature type="transmembrane region" description="Helical" evidence="8">
    <location>
        <begin position="226"/>
        <end position="245"/>
    </location>
</feature>
<feature type="transmembrane region" description="Helical" evidence="8">
    <location>
        <begin position="61"/>
        <end position="81"/>
    </location>
</feature>
<proteinExistence type="inferred from homology"/>
<keyword evidence="12" id="KW-1185">Reference proteome</keyword>
<comment type="similarity">
    <text evidence="5">Belongs to the methyl-accepting chemotaxis (MCP) protein family.</text>
</comment>
<keyword evidence="8" id="KW-0812">Transmembrane</keyword>
<feature type="region of interest" description="Disordered" evidence="7">
    <location>
        <begin position="311"/>
        <end position="347"/>
    </location>
</feature>
<evidence type="ECO:0000256" key="6">
    <source>
        <dbReference type="PROSITE-ProRule" id="PRU00284"/>
    </source>
</evidence>
<dbReference type="Pfam" id="PF00672">
    <property type="entry name" value="HAMP"/>
    <property type="match status" value="1"/>
</dbReference>
<reference evidence="11 12" key="1">
    <citation type="submission" date="2013-08" db="EMBL/GenBank/DDBJ databases">
        <authorList>
            <person name="Weinstock G."/>
            <person name="Sodergren E."/>
            <person name="Wylie T."/>
            <person name="Fulton L."/>
            <person name="Fulton R."/>
            <person name="Fronick C."/>
            <person name="O'Laughlin M."/>
            <person name="Godfrey J."/>
            <person name="Miner T."/>
            <person name="Herter B."/>
            <person name="Appelbaum E."/>
            <person name="Cordes M."/>
            <person name="Lek S."/>
            <person name="Wollam A."/>
            <person name="Pepin K.H."/>
            <person name="Palsikar V.B."/>
            <person name="Mitreva M."/>
            <person name="Wilson R.K."/>
        </authorList>
    </citation>
    <scope>NUCLEOTIDE SEQUENCE [LARGE SCALE GENOMIC DNA]</scope>
    <source>
        <strain evidence="11 12">ATCC 12856</strain>
    </source>
</reference>
<dbReference type="CDD" id="cd06225">
    <property type="entry name" value="HAMP"/>
    <property type="match status" value="1"/>
</dbReference>
<dbReference type="SUPFAM" id="SSF58104">
    <property type="entry name" value="Methyl-accepting chemotaxis protein (MCP) signaling domain"/>
    <property type="match status" value="1"/>
</dbReference>
<keyword evidence="3 8" id="KW-0472">Membrane</keyword>
<evidence type="ECO:0000259" key="9">
    <source>
        <dbReference type="PROSITE" id="PS50111"/>
    </source>
</evidence>
<evidence type="ECO:0000256" key="2">
    <source>
        <dbReference type="ARBA" id="ARBA00022475"/>
    </source>
</evidence>
<evidence type="ECO:0000256" key="3">
    <source>
        <dbReference type="ARBA" id="ARBA00023136"/>
    </source>
</evidence>
<dbReference type="InterPro" id="IPR003660">
    <property type="entry name" value="HAMP_dom"/>
</dbReference>
<comment type="caution">
    <text evidence="11">The sequence shown here is derived from an EMBL/GenBank/DDBJ whole genome shotgun (WGS) entry which is preliminary data.</text>
</comment>
<feature type="domain" description="HAMP" evidence="10">
    <location>
        <begin position="246"/>
        <end position="298"/>
    </location>
</feature>
<feature type="domain" description="Methyl-accepting transducer" evidence="9">
    <location>
        <begin position="317"/>
        <end position="588"/>
    </location>
</feature>
<gene>
    <name evidence="11" type="ORF">HMPREF0083_01399</name>
</gene>
<dbReference type="eggNOG" id="COG0840">
    <property type="taxonomic scope" value="Bacteria"/>
</dbReference>